<comment type="caution">
    <text evidence="2">The sequence shown here is derived from an EMBL/GenBank/DDBJ whole genome shotgun (WGS) entry which is preliminary data.</text>
</comment>
<gene>
    <name evidence="2" type="ORF">RS83_00638</name>
</gene>
<dbReference type="InterPro" id="IPR003615">
    <property type="entry name" value="HNH_nuc"/>
</dbReference>
<dbReference type="RefSeq" id="WP_045278074.1">
    <property type="nucleotide sequence ID" value="NZ_JYIW01000018.1"/>
</dbReference>
<dbReference type="Gene3D" id="1.10.30.50">
    <property type="match status" value="1"/>
</dbReference>
<evidence type="ECO:0000313" key="3">
    <source>
        <dbReference type="Proteomes" id="UP000033640"/>
    </source>
</evidence>
<proteinExistence type="predicted"/>
<name>A0A0F0LD10_9MICO</name>
<dbReference type="AlphaFoldDB" id="A0A0F0LD10"/>
<sequence>MSREIRSLRNDAAAWYSGVLDEVTAALPSSIDRARQILEPIAGEVWMGSLTLHGVTTAGSGARTSRRVSDRTRAEVFLRDGFLCTYCGGRTIPRCILVAISDVFPDEFSYYAHYRRGTVHPAYWALAPEADHVLAHAGGGSSDPANLTTLHAMCNTRKSSLAADSLPLVAATPARDSEWDGLLSRYADIVTIGETAGRRHASPDYHSSWLRRFGRRADDIRLN</sequence>
<evidence type="ECO:0000259" key="1">
    <source>
        <dbReference type="Pfam" id="PF01844"/>
    </source>
</evidence>
<dbReference type="EMBL" id="JYIW01000018">
    <property type="protein sequence ID" value="KJL30569.1"/>
    <property type="molecule type" value="Genomic_DNA"/>
</dbReference>
<dbReference type="PATRIC" id="fig|82380.11.peg.660"/>
<protein>
    <recommendedName>
        <fullName evidence="1">HNH domain-containing protein</fullName>
    </recommendedName>
</protein>
<dbReference type="GO" id="GO:0004519">
    <property type="term" value="F:endonuclease activity"/>
    <property type="evidence" value="ECO:0007669"/>
    <property type="project" value="InterPro"/>
</dbReference>
<evidence type="ECO:0000313" key="2">
    <source>
        <dbReference type="EMBL" id="KJL30569.1"/>
    </source>
</evidence>
<dbReference type="Proteomes" id="UP000033640">
    <property type="component" value="Unassembled WGS sequence"/>
</dbReference>
<feature type="domain" description="HNH" evidence="1">
    <location>
        <begin position="129"/>
        <end position="160"/>
    </location>
</feature>
<dbReference type="Pfam" id="PF01844">
    <property type="entry name" value="HNH"/>
    <property type="match status" value="1"/>
</dbReference>
<reference evidence="2 3" key="1">
    <citation type="submission" date="2015-02" db="EMBL/GenBank/DDBJ databases">
        <title>Draft genome sequences of ten Microbacterium spp. with emphasis on heavy metal contaminated environments.</title>
        <authorList>
            <person name="Corretto E."/>
        </authorList>
    </citation>
    <scope>NUCLEOTIDE SEQUENCE [LARGE SCALE GENOMIC DNA]</scope>
    <source>
        <strain evidence="2 3">BEL4b</strain>
    </source>
</reference>
<accession>A0A0F0LD10</accession>
<organism evidence="2 3">
    <name type="scientific">Microbacterium oxydans</name>
    <dbReference type="NCBI Taxonomy" id="82380"/>
    <lineage>
        <taxon>Bacteria</taxon>
        <taxon>Bacillati</taxon>
        <taxon>Actinomycetota</taxon>
        <taxon>Actinomycetes</taxon>
        <taxon>Micrococcales</taxon>
        <taxon>Microbacteriaceae</taxon>
        <taxon>Microbacterium</taxon>
    </lineage>
</organism>
<dbReference type="GO" id="GO:0008270">
    <property type="term" value="F:zinc ion binding"/>
    <property type="evidence" value="ECO:0007669"/>
    <property type="project" value="InterPro"/>
</dbReference>
<dbReference type="CDD" id="cd00085">
    <property type="entry name" value="HNHc"/>
    <property type="match status" value="1"/>
</dbReference>
<dbReference type="InterPro" id="IPR002711">
    <property type="entry name" value="HNH"/>
</dbReference>
<dbReference type="GO" id="GO:0003676">
    <property type="term" value="F:nucleic acid binding"/>
    <property type="evidence" value="ECO:0007669"/>
    <property type="project" value="InterPro"/>
</dbReference>
<dbReference type="OrthoDB" id="4461979at2"/>